<keyword evidence="6" id="KW-0804">Transcription</keyword>
<comment type="cofactor">
    <cofactor evidence="1">
        <name>Zn(2+)</name>
        <dbReference type="ChEBI" id="CHEBI:29105"/>
    </cofactor>
</comment>
<dbReference type="SUPFAM" id="SSF48150">
    <property type="entry name" value="DNA-glycosylase"/>
    <property type="match status" value="1"/>
</dbReference>
<dbReference type="STRING" id="287986.DV20_08190"/>
<dbReference type="AlphaFoldDB" id="A0A066U6K1"/>
<dbReference type="eggNOG" id="COG2169">
    <property type="taxonomic scope" value="Bacteria"/>
</dbReference>
<dbReference type="OrthoDB" id="9811249at2"/>
<dbReference type="eggNOG" id="COG0122">
    <property type="taxonomic scope" value="Bacteria"/>
</dbReference>
<dbReference type="PANTHER" id="PTHR46796:SF6">
    <property type="entry name" value="ARAC SUBFAMILY"/>
    <property type="match status" value="1"/>
</dbReference>
<evidence type="ECO:0000256" key="6">
    <source>
        <dbReference type="ARBA" id="ARBA00023163"/>
    </source>
</evidence>
<dbReference type="Pfam" id="PF02805">
    <property type="entry name" value="Ada_Zn_binding"/>
    <property type="match status" value="1"/>
</dbReference>
<evidence type="ECO:0000256" key="2">
    <source>
        <dbReference type="ARBA" id="ARBA00022603"/>
    </source>
</evidence>
<gene>
    <name evidence="8" type="ORF">DV20_08190</name>
</gene>
<evidence type="ECO:0000256" key="4">
    <source>
        <dbReference type="ARBA" id="ARBA00023125"/>
    </source>
</evidence>
<evidence type="ECO:0000256" key="3">
    <source>
        <dbReference type="ARBA" id="ARBA00023015"/>
    </source>
</evidence>
<dbReference type="InterPro" id="IPR011257">
    <property type="entry name" value="DNA_glycosylase"/>
</dbReference>
<dbReference type="Pfam" id="PF06029">
    <property type="entry name" value="AlkA_N"/>
    <property type="match status" value="1"/>
</dbReference>
<keyword evidence="2" id="KW-0489">Methyltransferase</keyword>
<dbReference type="InterPro" id="IPR018060">
    <property type="entry name" value="HTH_AraC"/>
</dbReference>
<dbReference type="InterPro" id="IPR035451">
    <property type="entry name" value="Ada-like_dom_sf"/>
</dbReference>
<dbReference type="InterPro" id="IPR004026">
    <property type="entry name" value="Ada_DNA_repair_Zn-bd"/>
</dbReference>
<dbReference type="SUPFAM" id="SSF55945">
    <property type="entry name" value="TATA-box binding protein-like"/>
    <property type="match status" value="1"/>
</dbReference>
<dbReference type="RefSeq" id="WP_043777901.1">
    <property type="nucleotide sequence ID" value="NZ_JMQI01000015.1"/>
</dbReference>
<dbReference type="Gene3D" id="3.30.310.20">
    <property type="entry name" value="DNA-3-methyladenine glycosylase AlkA, N-terminal domain"/>
    <property type="match status" value="1"/>
</dbReference>
<dbReference type="InterPro" id="IPR010316">
    <property type="entry name" value="AlkA_N"/>
</dbReference>
<dbReference type="Gene3D" id="3.40.10.10">
    <property type="entry name" value="DNA Methylphosphotriester Repair Domain"/>
    <property type="match status" value="1"/>
</dbReference>
<reference evidence="8 9" key="1">
    <citation type="submission" date="2014-05" db="EMBL/GenBank/DDBJ databases">
        <title>Draft genome sequence of Amycolatopsis rifamycinica DSM 46095.</title>
        <authorList>
            <person name="Lal R."/>
            <person name="Saxena A."/>
            <person name="Kumari R."/>
            <person name="Mukherjee U."/>
            <person name="Singh P."/>
            <person name="Sangwan N."/>
            <person name="Mahato N.K."/>
        </authorList>
    </citation>
    <scope>NUCLEOTIDE SEQUENCE [LARGE SCALE GENOMIC DNA]</scope>
    <source>
        <strain evidence="8 9">DSM 46095</strain>
    </source>
</reference>
<dbReference type="Pfam" id="PF12833">
    <property type="entry name" value="HTH_18"/>
    <property type="match status" value="1"/>
</dbReference>
<dbReference type="GO" id="GO:0043565">
    <property type="term" value="F:sequence-specific DNA binding"/>
    <property type="evidence" value="ECO:0007669"/>
    <property type="project" value="InterPro"/>
</dbReference>
<dbReference type="SUPFAM" id="SSF57884">
    <property type="entry name" value="Ada DNA repair protein, N-terminal domain (N-Ada 10)"/>
    <property type="match status" value="1"/>
</dbReference>
<dbReference type="SMART" id="SM00342">
    <property type="entry name" value="HTH_ARAC"/>
    <property type="match status" value="1"/>
</dbReference>
<evidence type="ECO:0000256" key="1">
    <source>
        <dbReference type="ARBA" id="ARBA00001947"/>
    </source>
</evidence>
<evidence type="ECO:0000313" key="9">
    <source>
        <dbReference type="Proteomes" id="UP000027345"/>
    </source>
</evidence>
<dbReference type="Proteomes" id="UP000027345">
    <property type="component" value="Unassembled WGS sequence"/>
</dbReference>
<dbReference type="GO" id="GO:0032259">
    <property type="term" value="P:methylation"/>
    <property type="evidence" value="ECO:0007669"/>
    <property type="project" value="UniProtKB-KW"/>
</dbReference>
<accession>A0A066U6K1</accession>
<dbReference type="InterPro" id="IPR050204">
    <property type="entry name" value="AraC_XylS_family_regulators"/>
</dbReference>
<organism evidence="8 9">
    <name type="scientific">Amycolatopsis rifamycinica</name>
    <dbReference type="NCBI Taxonomy" id="287986"/>
    <lineage>
        <taxon>Bacteria</taxon>
        <taxon>Bacillati</taxon>
        <taxon>Actinomycetota</taxon>
        <taxon>Actinomycetes</taxon>
        <taxon>Pseudonocardiales</taxon>
        <taxon>Pseudonocardiaceae</taxon>
        <taxon>Amycolatopsis</taxon>
    </lineage>
</organism>
<dbReference type="GO" id="GO:0006281">
    <property type="term" value="P:DNA repair"/>
    <property type="evidence" value="ECO:0007669"/>
    <property type="project" value="InterPro"/>
</dbReference>
<keyword evidence="4" id="KW-0238">DNA-binding</keyword>
<dbReference type="EMBL" id="JMQI01000015">
    <property type="protein sequence ID" value="KDN22685.1"/>
    <property type="molecule type" value="Genomic_DNA"/>
</dbReference>
<dbReference type="InterPro" id="IPR009057">
    <property type="entry name" value="Homeodomain-like_sf"/>
</dbReference>
<comment type="caution">
    <text evidence="8">The sequence shown here is derived from an EMBL/GenBank/DDBJ whole genome shotgun (WGS) entry which is preliminary data.</text>
</comment>
<dbReference type="GO" id="GO:0008270">
    <property type="term" value="F:zinc ion binding"/>
    <property type="evidence" value="ECO:0007669"/>
    <property type="project" value="InterPro"/>
</dbReference>
<dbReference type="SMART" id="SM01009">
    <property type="entry name" value="AlkA_N"/>
    <property type="match status" value="1"/>
</dbReference>
<dbReference type="Gene3D" id="1.10.10.60">
    <property type="entry name" value="Homeodomain-like"/>
    <property type="match status" value="1"/>
</dbReference>
<evidence type="ECO:0000259" key="7">
    <source>
        <dbReference type="PROSITE" id="PS01124"/>
    </source>
</evidence>
<feature type="domain" description="HTH araC/xylS-type" evidence="7">
    <location>
        <begin position="65"/>
        <end position="163"/>
    </location>
</feature>
<keyword evidence="5" id="KW-0010">Activator</keyword>
<dbReference type="PROSITE" id="PS01124">
    <property type="entry name" value="HTH_ARAC_FAMILY_2"/>
    <property type="match status" value="1"/>
</dbReference>
<sequence>MTTFSAVVTTGIYCRPGCGAKPLAENVKTFELAAGAEAAGFRACLRCRPYRVAGPVATDAPELVCRAVQLIIAGVLDTGTEAALGERLAVSPRHLRRLFRDHLGVTPDGLARSRRAHFARRLLDDSDLTVADIAFASGFGSLRQFNRDMKLVFRASPVELRNRRRKADRLAADGGLMMRLPFSPPLHWEALSAFLAERAVPGVESVRKGVYRRTISLDGEAGVIEVTRGSDDHLLLTAHMPFWEGLIHVVDRVGRMFGVDADPAPAEAGLAADPVLGPLLHARPGLRVPGAWGPFEIAVEAVLSQYSVRTRVRRQLAGLVEAAGRPVPGLEHDLTHLFPSAGTLARADLTAARLSAATERTLRTFASAVAADENLLDPGASLAGCTAALTAVPGIEPSTAQEIALRLGHADAFPAAERTLETALRELGPSADAGRLAAAWHPWRAFAATHLIAAGVSTSAG</sequence>
<evidence type="ECO:0000313" key="8">
    <source>
        <dbReference type="EMBL" id="KDN22685.1"/>
    </source>
</evidence>
<keyword evidence="2" id="KW-0808">Transferase</keyword>
<dbReference type="PANTHER" id="PTHR46796">
    <property type="entry name" value="HTH-TYPE TRANSCRIPTIONAL ACTIVATOR RHAS-RELATED"/>
    <property type="match status" value="1"/>
</dbReference>
<dbReference type="SUPFAM" id="SSF46689">
    <property type="entry name" value="Homeodomain-like"/>
    <property type="match status" value="1"/>
</dbReference>
<dbReference type="Gene3D" id="1.10.340.30">
    <property type="entry name" value="Hypothetical protein, domain 2"/>
    <property type="match status" value="1"/>
</dbReference>
<name>A0A066U6K1_9PSEU</name>
<dbReference type="InterPro" id="IPR037046">
    <property type="entry name" value="AlkA_N_sf"/>
</dbReference>
<evidence type="ECO:0000256" key="5">
    <source>
        <dbReference type="ARBA" id="ARBA00023159"/>
    </source>
</evidence>
<protein>
    <submittedName>
        <fullName evidence="8">AraC family transcriptional regulator</fullName>
    </submittedName>
</protein>
<keyword evidence="9" id="KW-1185">Reference proteome</keyword>
<dbReference type="GO" id="GO:0003700">
    <property type="term" value="F:DNA-binding transcription factor activity"/>
    <property type="evidence" value="ECO:0007669"/>
    <property type="project" value="InterPro"/>
</dbReference>
<keyword evidence="3" id="KW-0805">Transcription regulation</keyword>
<proteinExistence type="predicted"/>
<dbReference type="GO" id="GO:0008168">
    <property type="term" value="F:methyltransferase activity"/>
    <property type="evidence" value="ECO:0007669"/>
    <property type="project" value="UniProtKB-KW"/>
</dbReference>